<feature type="domain" description="RRM" evidence="8">
    <location>
        <begin position="6"/>
        <end position="90"/>
    </location>
</feature>
<dbReference type="SUPFAM" id="SSF54928">
    <property type="entry name" value="RNA-binding domain, RBD"/>
    <property type="match status" value="1"/>
</dbReference>
<feature type="compositionally biased region" description="Basic and acidic residues" evidence="7">
    <location>
        <begin position="426"/>
        <end position="439"/>
    </location>
</feature>
<evidence type="ECO:0000313" key="9">
    <source>
        <dbReference type="EMBL" id="KAG7459715.1"/>
    </source>
</evidence>
<feature type="region of interest" description="Disordered" evidence="7">
    <location>
        <begin position="164"/>
        <end position="233"/>
    </location>
</feature>
<comment type="similarity">
    <text evidence="6">Belongs to the Deltex family.</text>
</comment>
<sequence>MAAKGCTVRVSGLPTDVEEDRLTDKLYIHFLRGKHGGGEVTAVKIHKAMPGSALITFEDSKVARNVVRYGKHVLLVDDKKYELTVSFPSKEVDPDQVFLCMMVTVDYSWLPLGKEAVTSLHQSLPDVHCSFSLLEQHCTLKGRYSEVQALVTQLLGIVETHVSSDTHSSGTSSVCGSVDHPNNIRELGETTQSKQASGLDLDSLCSISPESPTHSQALEDTGDTEKTTPLRDDPLLEDHSLAMDADIFRYLRQHYGEEYQRILSQHGVEVVDMTARDVTTLFLNARAGGKGRGMQQVQQVQQVHAQISRLYQETEAQLCKEQLPKEHAPKENLQLALEVLQLRLPKVQLGVDDRHISIVGSSSDVLEAKQFLLDQQEEEGDTKPGRAGHDFPPAVSGLDSRVGKMLKTYRGGRTEGGREYKLAARFREAQSKNSGEDGPKQGLMETDSGVGGSLEKPNSTRTNSSASSRESRDVYSAEVKAPTLMWQYMKEAYRTRIEDMTSELKIKEKQLESGVTLVLRGVNPSKVDTCQQELQELVAMVATDFYVQELPLANLSVADPEDETLDMCCAEVRRRFRKVKIELRRESLFIIGPKELCVQVGGALMEVFHNGAEKSKRHEEKLPELEGLSDTSHDTHTKQVTSQLKTKHTQYEESTPKSHTALKGNSLQSRSLSLVDSPQNKLGREMGLGNKKGKDNIQQIDSTRRVCPGVEEVRGIRGTMRWTELPLSLPGHIKDTTLKITYTIPDGLQGVSHPAPGDPFQGGIFEAYLPLNEQTRRLLPQLKRAFTEGLLFTVAAGDRGCRVVWDSVPHKTRVDGGKSGNGYPDSGYLRRLTEALKSLGIEDGRAMSESQDKIKK</sequence>
<evidence type="ECO:0000256" key="6">
    <source>
        <dbReference type="RuleBase" id="RU367105"/>
    </source>
</evidence>
<protein>
    <recommendedName>
        <fullName evidence="6">E3 ubiquitin-protein ligase</fullName>
        <ecNumber evidence="6">2.3.2.27</ecNumber>
    </recommendedName>
</protein>
<dbReference type="PROSITE" id="PS50102">
    <property type="entry name" value="RRM"/>
    <property type="match status" value="1"/>
</dbReference>
<dbReference type="GO" id="GO:0016567">
    <property type="term" value="P:protein ubiquitination"/>
    <property type="evidence" value="ECO:0007669"/>
    <property type="project" value="UniProtKB-UniRule"/>
</dbReference>
<evidence type="ECO:0000256" key="4">
    <source>
        <dbReference type="ARBA" id="ARBA00022723"/>
    </source>
</evidence>
<dbReference type="PANTHER" id="PTHR12622">
    <property type="entry name" value="DELTEX-RELATED"/>
    <property type="match status" value="1"/>
</dbReference>
<dbReference type="InterPro" id="IPR039396">
    <property type="entry name" value="Deltex_C"/>
</dbReference>
<dbReference type="GO" id="GO:0061630">
    <property type="term" value="F:ubiquitin protein ligase activity"/>
    <property type="evidence" value="ECO:0007669"/>
    <property type="project" value="UniProtKB-UniRule"/>
</dbReference>
<dbReference type="Pfam" id="PF23222">
    <property type="entry name" value="RRM_PARP14_1"/>
    <property type="match status" value="1"/>
</dbReference>
<dbReference type="EMBL" id="JAFDVH010000019">
    <property type="protein sequence ID" value="KAG7459715.1"/>
    <property type="molecule type" value="Genomic_DNA"/>
</dbReference>
<evidence type="ECO:0000256" key="3">
    <source>
        <dbReference type="ARBA" id="ARBA00022679"/>
    </source>
</evidence>
<feature type="compositionally biased region" description="Polar residues" evidence="7">
    <location>
        <begin position="663"/>
        <end position="680"/>
    </location>
</feature>
<comment type="subcellular location">
    <subcellularLocation>
        <location evidence="6">Cytoplasm</location>
    </subcellularLocation>
</comment>
<proteinExistence type="inferred from homology"/>
<evidence type="ECO:0000256" key="5">
    <source>
        <dbReference type="PROSITE-ProRule" id="PRU00176"/>
    </source>
</evidence>
<name>A0A9D3PGF6_MEGAT</name>
<keyword evidence="4 6" id="KW-0479">Metal-binding</keyword>
<feature type="compositionally biased region" description="Basic and acidic residues" evidence="7">
    <location>
        <begin position="223"/>
        <end position="233"/>
    </location>
</feature>
<dbReference type="Gene3D" id="3.30.390.130">
    <property type="match status" value="1"/>
</dbReference>
<feature type="compositionally biased region" description="Basic and acidic residues" evidence="7">
    <location>
        <begin position="613"/>
        <end position="624"/>
    </location>
</feature>
<dbReference type="Gene3D" id="3.30.70.330">
    <property type="match status" value="1"/>
</dbReference>
<feature type="compositionally biased region" description="Low complexity" evidence="7">
    <location>
        <begin position="459"/>
        <end position="468"/>
    </location>
</feature>
<keyword evidence="5" id="KW-0694">RNA-binding</keyword>
<organism evidence="9 10">
    <name type="scientific">Megalops atlanticus</name>
    <name type="common">Tarpon</name>
    <name type="synonym">Clupea gigantea</name>
    <dbReference type="NCBI Taxonomy" id="7932"/>
    <lineage>
        <taxon>Eukaryota</taxon>
        <taxon>Metazoa</taxon>
        <taxon>Chordata</taxon>
        <taxon>Craniata</taxon>
        <taxon>Vertebrata</taxon>
        <taxon>Euteleostomi</taxon>
        <taxon>Actinopterygii</taxon>
        <taxon>Neopterygii</taxon>
        <taxon>Teleostei</taxon>
        <taxon>Elopiformes</taxon>
        <taxon>Megalopidae</taxon>
        <taxon>Megalops</taxon>
    </lineage>
</organism>
<evidence type="ECO:0000313" key="10">
    <source>
        <dbReference type="Proteomes" id="UP001046870"/>
    </source>
</evidence>
<dbReference type="InterPro" id="IPR057051">
    <property type="entry name" value="PARP14_RPM_1"/>
</dbReference>
<keyword evidence="6" id="KW-0862">Zinc</keyword>
<comment type="pathway">
    <text evidence="2 6">Protein modification; protein ubiquitination.</text>
</comment>
<dbReference type="Pfam" id="PF18102">
    <property type="entry name" value="DTC"/>
    <property type="match status" value="1"/>
</dbReference>
<dbReference type="GO" id="GO:0008270">
    <property type="term" value="F:zinc ion binding"/>
    <property type="evidence" value="ECO:0007669"/>
    <property type="project" value="UniProtKB-KW"/>
</dbReference>
<feature type="compositionally biased region" description="Polar residues" evidence="7">
    <location>
        <begin position="205"/>
        <end position="218"/>
    </location>
</feature>
<keyword evidence="10" id="KW-1185">Reference proteome</keyword>
<feature type="region of interest" description="Disordered" evidence="7">
    <location>
        <begin position="426"/>
        <end position="474"/>
    </location>
</feature>
<comment type="catalytic activity">
    <reaction evidence="1 6">
        <text>S-ubiquitinyl-[E2 ubiquitin-conjugating enzyme]-L-cysteine + [acceptor protein]-L-lysine = [E2 ubiquitin-conjugating enzyme]-L-cysteine + N(6)-ubiquitinyl-[acceptor protein]-L-lysine.</text>
        <dbReference type="EC" id="2.3.2.27"/>
    </reaction>
</comment>
<keyword evidence="6" id="KW-0963">Cytoplasm</keyword>
<feature type="region of interest" description="Disordered" evidence="7">
    <location>
        <begin position="376"/>
        <end position="398"/>
    </location>
</feature>
<dbReference type="InterPro" id="IPR039398">
    <property type="entry name" value="Deltex_fam"/>
</dbReference>
<dbReference type="GO" id="GO:0007219">
    <property type="term" value="P:Notch signaling pathway"/>
    <property type="evidence" value="ECO:0007669"/>
    <property type="project" value="InterPro"/>
</dbReference>
<evidence type="ECO:0000256" key="2">
    <source>
        <dbReference type="ARBA" id="ARBA00004906"/>
    </source>
</evidence>
<dbReference type="GO" id="GO:0005737">
    <property type="term" value="C:cytoplasm"/>
    <property type="evidence" value="ECO:0007669"/>
    <property type="project" value="UniProtKB-SubCell"/>
</dbReference>
<dbReference type="Proteomes" id="UP001046870">
    <property type="component" value="Chromosome 19"/>
</dbReference>
<dbReference type="EC" id="2.3.2.27" evidence="6"/>
<evidence type="ECO:0000259" key="8">
    <source>
        <dbReference type="PROSITE" id="PS50102"/>
    </source>
</evidence>
<dbReference type="InterPro" id="IPR012677">
    <property type="entry name" value="Nucleotide-bd_a/b_plait_sf"/>
</dbReference>
<evidence type="ECO:0000256" key="7">
    <source>
        <dbReference type="SAM" id="MobiDB-lite"/>
    </source>
</evidence>
<accession>A0A9D3PGF6</accession>
<dbReference type="AlphaFoldDB" id="A0A9D3PGF6"/>
<dbReference type="OrthoDB" id="527344at2759"/>
<dbReference type="GO" id="GO:0003723">
    <property type="term" value="F:RNA binding"/>
    <property type="evidence" value="ECO:0007669"/>
    <property type="project" value="UniProtKB-UniRule"/>
</dbReference>
<keyword evidence="6" id="KW-0863">Zinc-finger</keyword>
<reference evidence="9" key="1">
    <citation type="submission" date="2021-01" db="EMBL/GenBank/DDBJ databases">
        <authorList>
            <person name="Zahm M."/>
            <person name="Roques C."/>
            <person name="Cabau C."/>
            <person name="Klopp C."/>
            <person name="Donnadieu C."/>
            <person name="Jouanno E."/>
            <person name="Lampietro C."/>
            <person name="Louis A."/>
            <person name="Herpin A."/>
            <person name="Echchiki A."/>
            <person name="Berthelot C."/>
            <person name="Parey E."/>
            <person name="Roest-Crollius H."/>
            <person name="Braasch I."/>
            <person name="Postlethwait J."/>
            <person name="Bobe J."/>
            <person name="Montfort J."/>
            <person name="Bouchez O."/>
            <person name="Begum T."/>
            <person name="Mejri S."/>
            <person name="Adams A."/>
            <person name="Chen W.-J."/>
            <person name="Guiguen Y."/>
        </authorList>
    </citation>
    <scope>NUCLEOTIDE SEQUENCE</scope>
    <source>
        <strain evidence="9">YG-15Mar2019-1</strain>
        <tissue evidence="9">Brain</tissue>
    </source>
</reference>
<gene>
    <name evidence="9" type="ORF">MATL_G00213630</name>
</gene>
<evidence type="ECO:0000256" key="1">
    <source>
        <dbReference type="ARBA" id="ARBA00000900"/>
    </source>
</evidence>
<dbReference type="InterPro" id="IPR039399">
    <property type="entry name" value="Deltex_C_sf"/>
</dbReference>
<comment type="caution">
    <text evidence="9">The sequence shown here is derived from an EMBL/GenBank/DDBJ whole genome shotgun (WGS) entry which is preliminary data.</text>
</comment>
<dbReference type="InterPro" id="IPR035979">
    <property type="entry name" value="RBD_domain_sf"/>
</dbReference>
<feature type="region of interest" description="Disordered" evidence="7">
    <location>
        <begin position="613"/>
        <end position="695"/>
    </location>
</feature>
<feature type="compositionally biased region" description="Low complexity" evidence="7">
    <location>
        <begin position="164"/>
        <end position="174"/>
    </location>
</feature>
<keyword evidence="3 6" id="KW-0808">Transferase</keyword>
<dbReference type="InterPro" id="IPR000504">
    <property type="entry name" value="RRM_dom"/>
</dbReference>